<dbReference type="AlphaFoldDB" id="A0A9D1E6E5"/>
<name>A0A9D1E6E5_9FIRM</name>
<gene>
    <name evidence="1" type="ORF">IAB94_04890</name>
</gene>
<reference evidence="1" key="2">
    <citation type="journal article" date="2021" name="PeerJ">
        <title>Extensive microbial diversity within the chicken gut microbiome revealed by metagenomics and culture.</title>
        <authorList>
            <person name="Gilroy R."/>
            <person name="Ravi A."/>
            <person name="Getino M."/>
            <person name="Pursley I."/>
            <person name="Horton D.L."/>
            <person name="Alikhan N.F."/>
            <person name="Baker D."/>
            <person name="Gharbi K."/>
            <person name="Hall N."/>
            <person name="Watson M."/>
            <person name="Adriaenssens E.M."/>
            <person name="Foster-Nyarko E."/>
            <person name="Jarju S."/>
            <person name="Secka A."/>
            <person name="Antonio M."/>
            <person name="Oren A."/>
            <person name="Chaudhuri R.R."/>
            <person name="La Ragione R."/>
            <person name="Hildebrand F."/>
            <person name="Pallen M.J."/>
        </authorList>
    </citation>
    <scope>NUCLEOTIDE SEQUENCE</scope>
    <source>
        <strain evidence="1">ChiW16-3235</strain>
    </source>
</reference>
<organism evidence="1 2">
    <name type="scientific">Candidatus Coproplasma avicola</name>
    <dbReference type="NCBI Taxonomy" id="2840744"/>
    <lineage>
        <taxon>Bacteria</taxon>
        <taxon>Bacillati</taxon>
        <taxon>Bacillota</taxon>
        <taxon>Clostridia</taxon>
        <taxon>Eubacteriales</taxon>
        <taxon>Candidatus Coproplasma</taxon>
    </lineage>
</organism>
<accession>A0A9D1E6E5</accession>
<dbReference type="SUPFAM" id="SSF56214">
    <property type="entry name" value="4'-phosphopantetheinyl transferase"/>
    <property type="match status" value="1"/>
</dbReference>
<sequence>MTYFALTKNINLYQKVTEILDLKFNCKRAIEIDFSHPKPAFGGAYAGVYDFSISHSGDLAAIAVSDKKIGCDLELLKGKIRAAVLKRFADDEMSAIKCERDFLENWTAKEAFIKMNGGSIALLLKRLKYVDGHICLDERVQSCPIVHLPFEGGIACLCGDDDIKICNI</sequence>
<dbReference type="InterPro" id="IPR037143">
    <property type="entry name" value="4-PPantetheinyl_Trfase_dom_sf"/>
</dbReference>
<dbReference type="GO" id="GO:0000287">
    <property type="term" value="F:magnesium ion binding"/>
    <property type="evidence" value="ECO:0007669"/>
    <property type="project" value="InterPro"/>
</dbReference>
<evidence type="ECO:0000313" key="2">
    <source>
        <dbReference type="Proteomes" id="UP000823913"/>
    </source>
</evidence>
<comment type="caution">
    <text evidence="1">The sequence shown here is derived from an EMBL/GenBank/DDBJ whole genome shotgun (WGS) entry which is preliminary data.</text>
</comment>
<proteinExistence type="predicted"/>
<reference evidence="1" key="1">
    <citation type="submission" date="2020-10" db="EMBL/GenBank/DDBJ databases">
        <authorList>
            <person name="Gilroy R."/>
        </authorList>
    </citation>
    <scope>NUCLEOTIDE SEQUENCE</scope>
    <source>
        <strain evidence="1">ChiW16-3235</strain>
    </source>
</reference>
<dbReference type="Gene3D" id="3.90.470.20">
    <property type="entry name" value="4'-phosphopantetheinyl transferase domain"/>
    <property type="match status" value="2"/>
</dbReference>
<evidence type="ECO:0008006" key="3">
    <source>
        <dbReference type="Google" id="ProtNLM"/>
    </source>
</evidence>
<evidence type="ECO:0000313" key="1">
    <source>
        <dbReference type="EMBL" id="HIR67362.1"/>
    </source>
</evidence>
<dbReference type="Proteomes" id="UP000823913">
    <property type="component" value="Unassembled WGS sequence"/>
</dbReference>
<dbReference type="EMBL" id="DVHK01000102">
    <property type="protein sequence ID" value="HIR67362.1"/>
    <property type="molecule type" value="Genomic_DNA"/>
</dbReference>
<protein>
    <recommendedName>
        <fullName evidence="3">4'-phosphopantetheinyl transferase domain-containing protein</fullName>
    </recommendedName>
</protein>
<dbReference type="GO" id="GO:0008897">
    <property type="term" value="F:holo-[acyl-carrier-protein] synthase activity"/>
    <property type="evidence" value="ECO:0007669"/>
    <property type="project" value="InterPro"/>
</dbReference>